<organism evidence="1 2">
    <name type="scientific">Aquarana catesbeiana</name>
    <name type="common">American bullfrog</name>
    <name type="synonym">Rana catesbeiana</name>
    <dbReference type="NCBI Taxonomy" id="8400"/>
    <lineage>
        <taxon>Eukaryota</taxon>
        <taxon>Metazoa</taxon>
        <taxon>Chordata</taxon>
        <taxon>Craniata</taxon>
        <taxon>Vertebrata</taxon>
        <taxon>Euteleostomi</taxon>
        <taxon>Amphibia</taxon>
        <taxon>Batrachia</taxon>
        <taxon>Anura</taxon>
        <taxon>Neobatrachia</taxon>
        <taxon>Ranoidea</taxon>
        <taxon>Ranidae</taxon>
        <taxon>Aquarana</taxon>
    </lineage>
</organism>
<evidence type="ECO:0000313" key="2">
    <source>
        <dbReference type="Proteomes" id="UP000228934"/>
    </source>
</evidence>
<reference evidence="2" key="1">
    <citation type="journal article" date="2017" name="Nat. Commun.">
        <title>The North American bullfrog draft genome provides insight into hormonal regulation of long noncoding RNA.</title>
        <authorList>
            <person name="Hammond S.A."/>
            <person name="Warren R.L."/>
            <person name="Vandervalk B.P."/>
            <person name="Kucuk E."/>
            <person name="Khan H."/>
            <person name="Gibb E.A."/>
            <person name="Pandoh P."/>
            <person name="Kirk H."/>
            <person name="Zhao Y."/>
            <person name="Jones M."/>
            <person name="Mungall A.J."/>
            <person name="Coope R."/>
            <person name="Pleasance S."/>
            <person name="Moore R.A."/>
            <person name="Holt R.A."/>
            <person name="Round J.M."/>
            <person name="Ohora S."/>
            <person name="Walle B.V."/>
            <person name="Veldhoen N."/>
            <person name="Helbing C.C."/>
            <person name="Birol I."/>
        </authorList>
    </citation>
    <scope>NUCLEOTIDE SEQUENCE [LARGE SCALE GENOMIC DNA]</scope>
</reference>
<accession>A0A2G9RXJ8</accession>
<dbReference type="SUPFAM" id="SSF52540">
    <property type="entry name" value="P-loop containing nucleoside triphosphate hydrolases"/>
    <property type="match status" value="1"/>
</dbReference>
<dbReference type="AlphaFoldDB" id="A0A2G9RXJ8"/>
<dbReference type="InterPro" id="IPR027417">
    <property type="entry name" value="P-loop_NTPase"/>
</dbReference>
<dbReference type="Gene3D" id="3.40.50.300">
    <property type="entry name" value="P-loop containing nucleotide triphosphate hydrolases"/>
    <property type="match status" value="1"/>
</dbReference>
<proteinExistence type="predicted"/>
<name>A0A2G9RXJ8_AQUCT</name>
<evidence type="ECO:0000313" key="1">
    <source>
        <dbReference type="EMBL" id="PIO32619.1"/>
    </source>
</evidence>
<evidence type="ECO:0008006" key="3">
    <source>
        <dbReference type="Google" id="ProtNLM"/>
    </source>
</evidence>
<sequence length="99" mass="10065">MARGLPKKKPISGVKHVLVVASGKGGVGKSTTAVGFAQSSPDPLLLGSLFAAPGPSLLSSALTVSSFLWGHWSRVTALCVYSDTEPRPGPAPSLPLLAD</sequence>
<protein>
    <recommendedName>
        <fullName evidence="3">Cytosolic Fe-S cluster assembly factor NUBP2</fullName>
    </recommendedName>
</protein>
<dbReference type="EMBL" id="KV933119">
    <property type="protein sequence ID" value="PIO32619.1"/>
    <property type="molecule type" value="Genomic_DNA"/>
</dbReference>
<keyword evidence="2" id="KW-1185">Reference proteome</keyword>
<gene>
    <name evidence="1" type="ORF">AB205_0202980</name>
</gene>
<dbReference type="Proteomes" id="UP000228934">
    <property type="component" value="Unassembled WGS sequence"/>
</dbReference>